<name>A0A225WUT1_9STRA</name>
<dbReference type="EMBL" id="NBNE01000225">
    <property type="protein sequence ID" value="OWZ21434.1"/>
    <property type="molecule type" value="Genomic_DNA"/>
</dbReference>
<evidence type="ECO:0000313" key="2">
    <source>
        <dbReference type="Proteomes" id="UP000198211"/>
    </source>
</evidence>
<comment type="caution">
    <text evidence="1">The sequence shown here is derived from an EMBL/GenBank/DDBJ whole genome shotgun (WGS) entry which is preliminary data.</text>
</comment>
<sequence length="88" mass="10099">MKLNQHLNADKIVKKFNISNAHEVQVSSVAGKKLVKPPANETRDVMAEMAAKPFRRIFNAYGKPHWETEHYIIKYIVPCLEYSGTEVK</sequence>
<protein>
    <submittedName>
        <fullName evidence="1">Uncharacterized protein</fullName>
    </submittedName>
</protein>
<dbReference type="Proteomes" id="UP000198211">
    <property type="component" value="Unassembled WGS sequence"/>
</dbReference>
<reference evidence="2" key="1">
    <citation type="submission" date="2017-03" db="EMBL/GenBank/DDBJ databases">
        <title>Phytopthora megakarya and P. palmivora, two closely related causual agents of cacao black pod achieved similar genome size and gene model numbers by different mechanisms.</title>
        <authorList>
            <person name="Ali S."/>
            <person name="Shao J."/>
            <person name="Larry D.J."/>
            <person name="Kronmiller B."/>
            <person name="Shen D."/>
            <person name="Strem M.D."/>
            <person name="Melnick R.L."/>
            <person name="Guiltinan M.J."/>
            <person name="Tyler B.M."/>
            <person name="Meinhardt L.W."/>
            <person name="Bailey B.A."/>
        </authorList>
    </citation>
    <scope>NUCLEOTIDE SEQUENCE [LARGE SCALE GENOMIC DNA]</scope>
    <source>
        <strain evidence="2">zdho120</strain>
    </source>
</reference>
<keyword evidence="2" id="KW-1185">Reference proteome</keyword>
<proteinExistence type="predicted"/>
<gene>
    <name evidence="1" type="ORF">PHMEG_0004012</name>
</gene>
<dbReference type="AlphaFoldDB" id="A0A225WUT1"/>
<evidence type="ECO:0000313" key="1">
    <source>
        <dbReference type="EMBL" id="OWZ21434.1"/>
    </source>
</evidence>
<organism evidence="1 2">
    <name type="scientific">Phytophthora megakarya</name>
    <dbReference type="NCBI Taxonomy" id="4795"/>
    <lineage>
        <taxon>Eukaryota</taxon>
        <taxon>Sar</taxon>
        <taxon>Stramenopiles</taxon>
        <taxon>Oomycota</taxon>
        <taxon>Peronosporomycetes</taxon>
        <taxon>Peronosporales</taxon>
        <taxon>Peronosporaceae</taxon>
        <taxon>Phytophthora</taxon>
    </lineage>
</organism>
<accession>A0A225WUT1</accession>